<evidence type="ECO:0000256" key="5">
    <source>
        <dbReference type="HAMAP-Rule" id="MF_00527"/>
    </source>
</evidence>
<evidence type="ECO:0000256" key="1">
    <source>
        <dbReference type="ARBA" id="ARBA00009232"/>
    </source>
</evidence>
<evidence type="ECO:0000313" key="7">
    <source>
        <dbReference type="Proteomes" id="UP000290365"/>
    </source>
</evidence>
<dbReference type="AlphaFoldDB" id="A0A4P6JQ76"/>
<organism evidence="6 7">
    <name type="scientific">Ktedonosporobacter rubrisoli</name>
    <dbReference type="NCBI Taxonomy" id="2509675"/>
    <lineage>
        <taxon>Bacteria</taxon>
        <taxon>Bacillati</taxon>
        <taxon>Chloroflexota</taxon>
        <taxon>Ktedonobacteria</taxon>
        <taxon>Ktedonobacterales</taxon>
        <taxon>Ktedonosporobacteraceae</taxon>
        <taxon>Ktedonosporobacter</taxon>
    </lineage>
</organism>
<comment type="similarity">
    <text evidence="1 5">Belongs to the DNA glycosylase MPG family.</text>
</comment>
<dbReference type="PANTHER" id="PTHR10429:SF0">
    <property type="entry name" value="DNA-3-METHYLADENINE GLYCOSYLASE"/>
    <property type="match status" value="1"/>
</dbReference>
<dbReference type="HAMAP" id="MF_00527">
    <property type="entry name" value="3MGH"/>
    <property type="match status" value="1"/>
</dbReference>
<keyword evidence="3 5" id="KW-0378">Hydrolase</keyword>
<dbReference type="InterPro" id="IPR036995">
    <property type="entry name" value="MPG_sf"/>
</dbReference>
<gene>
    <name evidence="6" type="ORF">EPA93_16115</name>
</gene>
<dbReference type="SUPFAM" id="SSF50486">
    <property type="entry name" value="FMT C-terminal domain-like"/>
    <property type="match status" value="1"/>
</dbReference>
<dbReference type="EMBL" id="CP035758">
    <property type="protein sequence ID" value="QBD77434.1"/>
    <property type="molecule type" value="Genomic_DNA"/>
</dbReference>
<sequence>MFSRKASTVAQEALGKTLVRVTADGLLVARIVETEAYLGEHDPAAHASFGRTKRTQVLYGEPGHAYVYQLHGHHCLNFVAEPLGSPGCVLIRAVEPLAGIEAMRQLRRKNDLELINLSNGPGKLCQAMAIDMTMYGIDLVAPTSSLQVWEPLEEQEREIEISRRRGITKATDWELRFTLKGNPYVSR</sequence>
<protein>
    <recommendedName>
        <fullName evidence="5">Putative 3-methyladenine DNA glycosylase</fullName>
        <ecNumber evidence="5">3.2.2.-</ecNumber>
    </recommendedName>
</protein>
<evidence type="ECO:0000256" key="4">
    <source>
        <dbReference type="ARBA" id="ARBA00023204"/>
    </source>
</evidence>
<name>A0A4P6JQ76_KTERU</name>
<dbReference type="EC" id="3.2.2.-" evidence="5"/>
<keyword evidence="7" id="KW-1185">Reference proteome</keyword>
<evidence type="ECO:0000256" key="2">
    <source>
        <dbReference type="ARBA" id="ARBA00022763"/>
    </source>
</evidence>
<dbReference type="Proteomes" id="UP000290365">
    <property type="component" value="Chromosome"/>
</dbReference>
<dbReference type="InterPro" id="IPR003180">
    <property type="entry name" value="MPG"/>
</dbReference>
<dbReference type="GO" id="GO:0003677">
    <property type="term" value="F:DNA binding"/>
    <property type="evidence" value="ECO:0007669"/>
    <property type="project" value="InterPro"/>
</dbReference>
<reference evidence="6 7" key="1">
    <citation type="submission" date="2019-01" db="EMBL/GenBank/DDBJ databases">
        <title>Ktedonosporobacter rubrisoli SCAWS-G2.</title>
        <authorList>
            <person name="Huang Y."/>
            <person name="Yan B."/>
        </authorList>
    </citation>
    <scope>NUCLEOTIDE SEQUENCE [LARGE SCALE GENOMIC DNA]</scope>
    <source>
        <strain evidence="6 7">SCAWS-G2</strain>
    </source>
</reference>
<proteinExistence type="inferred from homology"/>
<keyword evidence="6" id="KW-0326">Glycosidase</keyword>
<keyword evidence="2 5" id="KW-0227">DNA damage</keyword>
<dbReference type="PANTHER" id="PTHR10429">
    <property type="entry name" value="DNA-3-METHYLADENINE GLYCOSYLASE"/>
    <property type="match status" value="1"/>
</dbReference>
<dbReference type="FunFam" id="3.10.300.10:FF:000001">
    <property type="entry name" value="Putative 3-methyladenine DNA glycosylase"/>
    <property type="match status" value="1"/>
</dbReference>
<evidence type="ECO:0000256" key="3">
    <source>
        <dbReference type="ARBA" id="ARBA00022801"/>
    </source>
</evidence>
<dbReference type="InterPro" id="IPR011034">
    <property type="entry name" value="Formyl_transferase-like_C_sf"/>
</dbReference>
<dbReference type="NCBIfam" id="TIGR00567">
    <property type="entry name" value="3mg"/>
    <property type="match status" value="1"/>
</dbReference>
<dbReference type="GO" id="GO:0006284">
    <property type="term" value="P:base-excision repair"/>
    <property type="evidence" value="ECO:0007669"/>
    <property type="project" value="InterPro"/>
</dbReference>
<dbReference type="CDD" id="cd00540">
    <property type="entry name" value="AAG"/>
    <property type="match status" value="1"/>
</dbReference>
<dbReference type="RefSeq" id="WP_129888491.1">
    <property type="nucleotide sequence ID" value="NZ_CP035758.1"/>
</dbReference>
<dbReference type="Pfam" id="PF02245">
    <property type="entry name" value="Pur_DNA_glyco"/>
    <property type="match status" value="1"/>
</dbReference>
<dbReference type="KEGG" id="kbs:EPA93_16115"/>
<keyword evidence="4 5" id="KW-0234">DNA repair</keyword>
<dbReference type="OrthoDB" id="9794313at2"/>
<dbReference type="GO" id="GO:0003905">
    <property type="term" value="F:alkylbase DNA N-glycosylase activity"/>
    <property type="evidence" value="ECO:0007669"/>
    <property type="project" value="InterPro"/>
</dbReference>
<accession>A0A4P6JQ76</accession>
<dbReference type="Gene3D" id="3.10.300.10">
    <property type="entry name" value="Methylpurine-DNA glycosylase (MPG)"/>
    <property type="match status" value="1"/>
</dbReference>
<evidence type="ECO:0000313" key="6">
    <source>
        <dbReference type="EMBL" id="QBD77434.1"/>
    </source>
</evidence>
<dbReference type="NCBIfam" id="NF002003">
    <property type="entry name" value="PRK00802.1-3"/>
    <property type="match status" value="1"/>
</dbReference>